<reference evidence="1" key="1">
    <citation type="journal article" date="2020" name="Gigascience">
        <title>An improved pig reference genome sequence to enable pig genetics and genomics research.</title>
        <authorList>
            <person name="Warr A."/>
            <person name="Affara N."/>
            <person name="Aken B."/>
            <person name="Beiki H."/>
            <person name="Bickhart D.M."/>
            <person name="Billis K."/>
            <person name="Chow W."/>
            <person name="Eory L."/>
            <person name="Finlayson H.A."/>
            <person name="Flicek P."/>
            <person name="Giron C.G."/>
            <person name="Griffin D.K."/>
            <person name="Hall R."/>
            <person name="Hannum G."/>
            <person name="Hourlier T."/>
            <person name="Howe K."/>
            <person name="Hume D.A."/>
            <person name="Izuogu O."/>
            <person name="Kim K."/>
            <person name="Koren S."/>
            <person name="Liu H."/>
            <person name="Manchanda N."/>
            <person name="Martin F.J."/>
            <person name="Nonneman D.J."/>
            <person name="O'Connor R.E."/>
            <person name="Phillippy A.M."/>
            <person name="Rohrer G.A."/>
            <person name="Rosen B.D."/>
            <person name="Rund L.A."/>
            <person name="Sargent C.A."/>
            <person name="Schook L.B."/>
            <person name="Schroeder S.G."/>
            <person name="Schwartz A.S."/>
            <person name="Skinner B.M."/>
            <person name="Talbot R."/>
            <person name="Tseng E."/>
            <person name="Tuggle C.K."/>
            <person name="Watson M."/>
            <person name="Smith T.P.L."/>
            <person name="Archibald A.L."/>
        </authorList>
    </citation>
    <scope>NUCLEOTIDE SEQUENCE [LARGE SCALE GENOMIC DNA]</scope>
    <source>
        <strain evidence="1">Duroc</strain>
    </source>
</reference>
<proteinExistence type="predicted"/>
<reference evidence="1" key="3">
    <citation type="submission" date="2025-09" db="UniProtKB">
        <authorList>
            <consortium name="Ensembl"/>
        </authorList>
    </citation>
    <scope>IDENTIFICATION</scope>
</reference>
<dbReference type="AlphaFoldDB" id="A0A8W4FH86"/>
<protein>
    <submittedName>
        <fullName evidence="1">Uncharacterized protein</fullName>
    </submittedName>
</protein>
<evidence type="ECO:0000313" key="2">
    <source>
        <dbReference type="Proteomes" id="UP000008227"/>
    </source>
</evidence>
<dbReference type="GeneTree" id="ENSGT01070000257260"/>
<dbReference type="Proteomes" id="UP000008227">
    <property type="component" value="Chromosome 8"/>
</dbReference>
<reference evidence="1" key="2">
    <citation type="submission" date="2025-08" db="UniProtKB">
        <authorList>
            <consortium name="Ensembl"/>
        </authorList>
    </citation>
    <scope>IDENTIFICATION</scope>
</reference>
<keyword evidence="2" id="KW-1185">Reference proteome</keyword>
<sequence length="68" mass="7827">MLVRMWEKRKPSCTVDGNVNWCSHCGKEWKFLENLKAELPYDPAILQGTSISCRCGPKKAKKKKKIAF</sequence>
<organism evidence="1 2">
    <name type="scientific">Sus scrofa</name>
    <name type="common">Pig</name>
    <dbReference type="NCBI Taxonomy" id="9823"/>
    <lineage>
        <taxon>Eukaryota</taxon>
        <taxon>Metazoa</taxon>
        <taxon>Chordata</taxon>
        <taxon>Craniata</taxon>
        <taxon>Vertebrata</taxon>
        <taxon>Euteleostomi</taxon>
        <taxon>Mammalia</taxon>
        <taxon>Eutheria</taxon>
        <taxon>Laurasiatheria</taxon>
        <taxon>Artiodactyla</taxon>
        <taxon>Suina</taxon>
        <taxon>Suidae</taxon>
        <taxon>Sus</taxon>
    </lineage>
</organism>
<name>A0A8W4FH86_PIG</name>
<dbReference type="Ensembl" id="ENSSSCT00000093417.1">
    <property type="protein sequence ID" value="ENSSSCP00000078684.1"/>
    <property type="gene ID" value="ENSSSCG00000053923.1"/>
</dbReference>
<evidence type="ECO:0000313" key="1">
    <source>
        <dbReference type="Ensembl" id="ENSSSCP00000078684.1"/>
    </source>
</evidence>
<accession>A0A8W4FH86</accession>